<feature type="domain" description="Xylose isomerase-like TIM barrel" evidence="8">
    <location>
        <begin position="47"/>
        <end position="262"/>
    </location>
</feature>
<dbReference type="InterPro" id="IPR001719">
    <property type="entry name" value="AP_endonuc_2"/>
</dbReference>
<keyword evidence="6" id="KW-0862">Zinc</keyword>
<evidence type="ECO:0000256" key="5">
    <source>
        <dbReference type="ARBA" id="ARBA00022801"/>
    </source>
</evidence>
<dbReference type="PROSITE" id="PS00731">
    <property type="entry name" value="AP_NUCLEASE_F2_3"/>
    <property type="match status" value="1"/>
</dbReference>
<evidence type="ECO:0000259" key="8">
    <source>
        <dbReference type="Pfam" id="PF01261"/>
    </source>
</evidence>
<dbReference type="PANTHER" id="PTHR21445">
    <property type="entry name" value="ENDONUCLEASE IV ENDODEOXYRIBONUCLEASE IV"/>
    <property type="match status" value="1"/>
</dbReference>
<evidence type="ECO:0000313" key="10">
    <source>
        <dbReference type="Proteomes" id="UP000250080"/>
    </source>
</evidence>
<keyword evidence="4" id="KW-0227">DNA damage</keyword>
<dbReference type="InterPro" id="IPR013022">
    <property type="entry name" value="Xyl_isomerase-like_TIM-brl"/>
</dbReference>
<dbReference type="PANTHER" id="PTHR21445:SF0">
    <property type="entry name" value="APURINIC-APYRIMIDINIC ENDONUCLEASE"/>
    <property type="match status" value="1"/>
</dbReference>
<dbReference type="InterPro" id="IPR036237">
    <property type="entry name" value="Xyl_isomerase-like_sf"/>
</dbReference>
<sequence>MALLIGSHVEQEDPIAGARVRGAEIAQISLGDPRSWKGPVVEFPGGAPALREAAQQANLPLVVHAPFVINVASTNNRIRIPSRKLLQKHVDAAAEIGALGVVIHGGHVVKDADPADGFAHWHKAVDGLDAKVPIFIENTAGGQHAMACTLEAIERLWDSISTAAAFAQVGFCLDTCHAHAAGLELHGLVDRIKAITGRIDLVHANDSRDAFGSGADRHANLGKGKADAAGIVEVVATSGAPAVVETPGGAEDQAADIVWLRDRIAQL</sequence>
<dbReference type="SUPFAM" id="SSF51658">
    <property type="entry name" value="Xylose isomerase-like"/>
    <property type="match status" value="1"/>
</dbReference>
<evidence type="ECO:0000256" key="3">
    <source>
        <dbReference type="ARBA" id="ARBA00022723"/>
    </source>
</evidence>
<dbReference type="NCBIfam" id="NF002198">
    <property type="entry name" value="PRK01060.1-3"/>
    <property type="match status" value="1"/>
</dbReference>
<name>A0A0A8R2D9_9ACTN</name>
<accession>A0A0A8R2D9</accession>
<evidence type="ECO:0000256" key="4">
    <source>
        <dbReference type="ARBA" id="ARBA00022763"/>
    </source>
</evidence>
<comment type="similarity">
    <text evidence="2">Belongs to the AP endonuclease 2 family.</text>
</comment>
<dbReference type="PROSITE" id="PS51432">
    <property type="entry name" value="AP_NUCLEASE_F2_4"/>
    <property type="match status" value="1"/>
</dbReference>
<evidence type="ECO:0000256" key="2">
    <source>
        <dbReference type="ARBA" id="ARBA00005340"/>
    </source>
</evidence>
<gene>
    <name evidence="9" type="ORF">PFR_JS23_80</name>
</gene>
<proteinExistence type="inferred from homology"/>
<keyword evidence="9" id="KW-0255">Endonuclease</keyword>
<dbReference type="PROSITE" id="PS00730">
    <property type="entry name" value="AP_NUCLEASE_F2_2"/>
    <property type="match status" value="1"/>
</dbReference>
<keyword evidence="5" id="KW-0378">Hydrolase</keyword>
<protein>
    <submittedName>
        <fullName evidence="9">Apurinic endonuclease</fullName>
    </submittedName>
</protein>
<dbReference type="Gene3D" id="3.20.20.150">
    <property type="entry name" value="Divalent-metal-dependent TIM barrel enzymes"/>
    <property type="match status" value="1"/>
</dbReference>
<dbReference type="OMA" id="HPGSHLR"/>
<dbReference type="Proteomes" id="UP000250080">
    <property type="component" value="Chromosome I"/>
</dbReference>
<comment type="cofactor">
    <cofactor evidence="1">
        <name>Zn(2+)</name>
        <dbReference type="ChEBI" id="CHEBI:29105"/>
    </cofactor>
</comment>
<organism evidence="9 10">
    <name type="scientific">Propionibacterium freudenreichii</name>
    <dbReference type="NCBI Taxonomy" id="1744"/>
    <lineage>
        <taxon>Bacteria</taxon>
        <taxon>Bacillati</taxon>
        <taxon>Actinomycetota</taxon>
        <taxon>Actinomycetes</taxon>
        <taxon>Propionibacteriales</taxon>
        <taxon>Propionibacteriaceae</taxon>
        <taxon>Propionibacterium</taxon>
    </lineage>
</organism>
<dbReference type="GO" id="GO:0008270">
    <property type="term" value="F:zinc ion binding"/>
    <property type="evidence" value="ECO:0007669"/>
    <property type="project" value="InterPro"/>
</dbReference>
<dbReference type="RefSeq" id="WP_013162133.1">
    <property type="nucleotide sequence ID" value="NZ_CCYP01000035.1"/>
</dbReference>
<keyword evidence="9" id="KW-0540">Nuclease</keyword>
<dbReference type="GO" id="GO:0008081">
    <property type="term" value="F:phosphoric diester hydrolase activity"/>
    <property type="evidence" value="ECO:0007669"/>
    <property type="project" value="TreeGrafter"/>
</dbReference>
<dbReference type="GO" id="GO:0003677">
    <property type="term" value="F:DNA binding"/>
    <property type="evidence" value="ECO:0007669"/>
    <property type="project" value="InterPro"/>
</dbReference>
<dbReference type="EMBL" id="LT618793">
    <property type="protein sequence ID" value="SCQ74064.1"/>
    <property type="molecule type" value="Genomic_DNA"/>
</dbReference>
<dbReference type="GO" id="GO:0003906">
    <property type="term" value="F:DNA-(apurinic or apyrimidinic site) endonuclease activity"/>
    <property type="evidence" value="ECO:0007669"/>
    <property type="project" value="TreeGrafter"/>
</dbReference>
<reference evidence="9 10" key="1">
    <citation type="submission" date="2016-09" db="EMBL/GenBank/DDBJ databases">
        <authorList>
            <person name="Laine KS P."/>
        </authorList>
    </citation>
    <scope>NUCLEOTIDE SEQUENCE [LARGE SCALE GENOMIC DNA]</scope>
    <source>
        <strain evidence="9">PFRJS-23</strain>
    </source>
</reference>
<dbReference type="OrthoDB" id="9805666at2"/>
<keyword evidence="3" id="KW-0479">Metal-binding</keyword>
<dbReference type="InterPro" id="IPR018246">
    <property type="entry name" value="AP_endonuc_F2_Zn_BS"/>
</dbReference>
<evidence type="ECO:0000256" key="6">
    <source>
        <dbReference type="ARBA" id="ARBA00022833"/>
    </source>
</evidence>
<dbReference type="Pfam" id="PF01261">
    <property type="entry name" value="AP_endonuc_2"/>
    <property type="match status" value="1"/>
</dbReference>
<dbReference type="AlphaFoldDB" id="A0A0A8R2D9"/>
<keyword evidence="7" id="KW-0234">DNA repair</keyword>
<evidence type="ECO:0000313" key="9">
    <source>
        <dbReference type="EMBL" id="SCQ74064.1"/>
    </source>
</evidence>
<dbReference type="SMART" id="SM00518">
    <property type="entry name" value="AP2Ec"/>
    <property type="match status" value="1"/>
</dbReference>
<evidence type="ECO:0000256" key="1">
    <source>
        <dbReference type="ARBA" id="ARBA00001947"/>
    </source>
</evidence>
<evidence type="ECO:0000256" key="7">
    <source>
        <dbReference type="ARBA" id="ARBA00023204"/>
    </source>
</evidence>
<dbReference type="GO" id="GO:0006284">
    <property type="term" value="P:base-excision repair"/>
    <property type="evidence" value="ECO:0007669"/>
    <property type="project" value="TreeGrafter"/>
</dbReference>